<evidence type="ECO:0000256" key="7">
    <source>
        <dbReference type="ARBA" id="ARBA00022824"/>
    </source>
</evidence>
<dbReference type="Pfam" id="PF16491">
    <property type="entry name" value="Peptidase_M48_N"/>
    <property type="match status" value="1"/>
</dbReference>
<feature type="domain" description="Peptidase M48" evidence="18">
    <location>
        <begin position="308"/>
        <end position="516"/>
    </location>
</feature>
<evidence type="ECO:0000256" key="9">
    <source>
        <dbReference type="ARBA" id="ARBA00022989"/>
    </source>
</evidence>
<evidence type="ECO:0000256" key="14">
    <source>
        <dbReference type="PIRSR" id="PIRSR627057-1"/>
    </source>
</evidence>
<keyword evidence="7" id="KW-0256">Endoplasmic reticulum</keyword>
<proteinExistence type="predicted"/>
<feature type="active site" evidence="14">
    <location>
        <position position="378"/>
    </location>
</feature>
<dbReference type="GO" id="GO:0004222">
    <property type="term" value="F:metalloendopeptidase activity"/>
    <property type="evidence" value="ECO:0007669"/>
    <property type="project" value="InterPro"/>
</dbReference>
<reference evidence="20" key="1">
    <citation type="submission" date="2021-01" db="EMBL/GenBank/DDBJ databases">
        <authorList>
            <person name="Corre E."/>
            <person name="Pelletier E."/>
            <person name="Niang G."/>
            <person name="Scheremetjew M."/>
            <person name="Finn R."/>
            <person name="Kale V."/>
            <person name="Holt S."/>
            <person name="Cochrane G."/>
            <person name="Meng A."/>
            <person name="Brown T."/>
            <person name="Cohen L."/>
        </authorList>
    </citation>
    <scope>NUCLEOTIDE SEQUENCE</scope>
    <source>
        <strain evidence="20">CCMP1452</strain>
    </source>
</reference>
<evidence type="ECO:0000256" key="12">
    <source>
        <dbReference type="ARBA" id="ARBA00044456"/>
    </source>
</evidence>
<dbReference type="EC" id="3.4.24.84" evidence="2"/>
<dbReference type="EMBL" id="HBHI01011261">
    <property type="protein sequence ID" value="CAD9666716.1"/>
    <property type="molecule type" value="Transcribed_RNA"/>
</dbReference>
<feature type="transmembrane region" description="Helical" evidence="17">
    <location>
        <begin position="274"/>
        <end position="299"/>
    </location>
</feature>
<sequence>MFSRLLIITGSDKMFGLPWTPYYTQSRFPYGGGDPLDVQHEETLLSTYVIAATVIFSMTVFTFENMLDRRQAKAYLKTDFPSELETTVAKIDAEKKGTKNDEKVVEDKTEEKTEEKKEESAADKKNKVDKLKPLLPQLREKFEKSQLYGTDKLKFSMFSSTFDTFMTMLSLLCGDAVYGWDISRSIVEHYGGSEKDDEIKITLVLLGLLSIWSALLSLPFEWYSTFRIEKKHGFNKQTSKLFFTDKLKSFLLSNIIGLPVAALVLMIIKWGGDYFYIYIWAFMFLFSVLMMTIVPVFIMPLFNKYEALKDGDLKTRIFALADTLKYPLTNLFVMDGSKRSSHSNAFMFGFGKNKRIVLFDTLMDQVEDEEIIAILGHELGHWALGHTWSNFLITQIYTGVAFYCFSLFYHANDMYQAFGFDDPSRPVPTIIALLLFFQILWAPVDKALSFVMTLFSRHNEFAADKFSSDLGNSKKLQTGLCKISLENLGAMCPDPLYATYHYSHPPLVERLSAMMELDKKKE</sequence>
<evidence type="ECO:0000259" key="19">
    <source>
        <dbReference type="Pfam" id="PF16491"/>
    </source>
</evidence>
<dbReference type="Pfam" id="PF01435">
    <property type="entry name" value="Peptidase_M48"/>
    <property type="match status" value="1"/>
</dbReference>
<dbReference type="CDD" id="cd07343">
    <property type="entry name" value="M48A_Zmpste24p_like"/>
    <property type="match status" value="1"/>
</dbReference>
<evidence type="ECO:0000259" key="18">
    <source>
        <dbReference type="Pfam" id="PF01435"/>
    </source>
</evidence>
<evidence type="ECO:0000256" key="13">
    <source>
        <dbReference type="ARBA" id="ARBA00083451"/>
    </source>
</evidence>
<evidence type="ECO:0000256" key="15">
    <source>
        <dbReference type="PIRSR" id="PIRSR627057-2"/>
    </source>
</evidence>
<evidence type="ECO:0000256" key="10">
    <source>
        <dbReference type="ARBA" id="ARBA00023049"/>
    </source>
</evidence>
<dbReference type="AlphaFoldDB" id="A0A7S2W4U0"/>
<evidence type="ECO:0000256" key="17">
    <source>
        <dbReference type="SAM" id="Phobius"/>
    </source>
</evidence>
<evidence type="ECO:0000256" key="3">
    <source>
        <dbReference type="ARBA" id="ARBA00022670"/>
    </source>
</evidence>
<evidence type="ECO:0000256" key="4">
    <source>
        <dbReference type="ARBA" id="ARBA00022692"/>
    </source>
</evidence>
<keyword evidence="9 17" id="KW-1133">Transmembrane helix</keyword>
<evidence type="ECO:0000256" key="16">
    <source>
        <dbReference type="SAM" id="MobiDB-lite"/>
    </source>
</evidence>
<keyword evidence="3" id="KW-0645">Protease</keyword>
<evidence type="ECO:0000256" key="8">
    <source>
        <dbReference type="ARBA" id="ARBA00022833"/>
    </source>
</evidence>
<feature type="region of interest" description="Disordered" evidence="16">
    <location>
        <begin position="99"/>
        <end position="125"/>
    </location>
</feature>
<dbReference type="GO" id="GO:0005789">
    <property type="term" value="C:endoplasmic reticulum membrane"/>
    <property type="evidence" value="ECO:0007669"/>
    <property type="project" value="UniProtKB-SubCell"/>
</dbReference>
<evidence type="ECO:0000313" key="20">
    <source>
        <dbReference type="EMBL" id="CAD9666716.1"/>
    </source>
</evidence>
<feature type="transmembrane region" description="Helical" evidence="17">
    <location>
        <begin position="391"/>
        <end position="410"/>
    </location>
</feature>
<keyword evidence="6" id="KW-0378">Hydrolase</keyword>
<dbReference type="GO" id="GO:0071586">
    <property type="term" value="P:CAAX-box protein processing"/>
    <property type="evidence" value="ECO:0007669"/>
    <property type="project" value="InterPro"/>
</dbReference>
<keyword evidence="4 17" id="KW-0812">Transmembrane</keyword>
<dbReference type="InterPro" id="IPR027057">
    <property type="entry name" value="CAXX_Prtase_1"/>
</dbReference>
<feature type="binding site" evidence="15">
    <location>
        <position position="377"/>
    </location>
    <ligand>
        <name>Zn(2+)</name>
        <dbReference type="ChEBI" id="CHEBI:29105"/>
        <note>catalytic</note>
    </ligand>
</feature>
<organism evidence="20">
    <name type="scientific">Eucampia antarctica</name>
    <dbReference type="NCBI Taxonomy" id="49252"/>
    <lineage>
        <taxon>Eukaryota</taxon>
        <taxon>Sar</taxon>
        <taxon>Stramenopiles</taxon>
        <taxon>Ochrophyta</taxon>
        <taxon>Bacillariophyta</taxon>
        <taxon>Mediophyceae</taxon>
        <taxon>Biddulphiophycidae</taxon>
        <taxon>Hemiaulales</taxon>
        <taxon>Hemiaulaceae</taxon>
        <taxon>Eucampia</taxon>
    </lineage>
</organism>
<feature type="active site" description="Proton donor" evidence="14">
    <location>
        <position position="464"/>
    </location>
</feature>
<name>A0A7S2W4U0_9STRA</name>
<feature type="binding site" evidence="15">
    <location>
        <position position="460"/>
    </location>
    <ligand>
        <name>Zn(2+)</name>
        <dbReference type="ChEBI" id="CHEBI:29105"/>
        <note>catalytic</note>
    </ligand>
</feature>
<evidence type="ECO:0000256" key="11">
    <source>
        <dbReference type="ARBA" id="ARBA00023136"/>
    </source>
</evidence>
<evidence type="ECO:0000256" key="6">
    <source>
        <dbReference type="ARBA" id="ARBA00022801"/>
    </source>
</evidence>
<comment type="catalytic activity">
    <reaction evidence="12">
        <text>Hydrolyzes the peptide bond -P2-(S-farnesyl or geranylgeranyl)C-P1'-P2'-P3'-COOH where P1' and P2' are amino acids with aliphatic side chains and P3' is any C-terminal residue.</text>
        <dbReference type="EC" id="3.4.24.84"/>
    </reaction>
</comment>
<protein>
    <recommendedName>
        <fullName evidence="2">Ste24 endopeptidase</fullName>
        <ecNumber evidence="2">3.4.24.84</ecNumber>
    </recommendedName>
    <alternativeName>
        <fullName evidence="13">Prenyl protein-specific endoprotease 1</fullName>
    </alternativeName>
</protein>
<comment type="cofactor">
    <cofactor evidence="15">
        <name>Zn(2+)</name>
        <dbReference type="ChEBI" id="CHEBI:29105"/>
    </cofactor>
    <text evidence="15">Binds 1 zinc ion per subunit.</text>
</comment>
<feature type="transmembrane region" description="Helical" evidence="17">
    <location>
        <begin position="430"/>
        <end position="455"/>
    </location>
</feature>
<evidence type="ECO:0000256" key="2">
    <source>
        <dbReference type="ARBA" id="ARBA00012336"/>
    </source>
</evidence>
<gene>
    <name evidence="20" type="ORF">EANT1437_LOCUS5770</name>
</gene>
<comment type="subcellular location">
    <subcellularLocation>
        <location evidence="1">Endoplasmic reticulum membrane</location>
        <topology evidence="1">Multi-pass membrane protein</topology>
    </subcellularLocation>
</comment>
<keyword evidence="5 15" id="KW-0479">Metal-binding</keyword>
<keyword evidence="11 17" id="KW-0472">Membrane</keyword>
<dbReference type="GO" id="GO:0046872">
    <property type="term" value="F:metal ion binding"/>
    <property type="evidence" value="ECO:0007669"/>
    <property type="project" value="UniProtKB-KW"/>
</dbReference>
<dbReference type="Gene3D" id="3.30.2010.10">
    <property type="entry name" value="Metalloproteases ('zincins'), catalytic domain"/>
    <property type="match status" value="1"/>
</dbReference>
<dbReference type="InterPro" id="IPR001915">
    <property type="entry name" value="Peptidase_M48"/>
</dbReference>
<evidence type="ECO:0000256" key="5">
    <source>
        <dbReference type="ARBA" id="ARBA00022723"/>
    </source>
</evidence>
<accession>A0A7S2W4U0</accession>
<keyword evidence="10" id="KW-0482">Metalloprotease</keyword>
<keyword evidence="8 15" id="KW-0862">Zinc</keyword>
<feature type="transmembrane region" description="Helical" evidence="17">
    <location>
        <begin position="247"/>
        <end position="268"/>
    </location>
</feature>
<dbReference type="FunFam" id="3.30.2010.10:FF:000002">
    <property type="entry name" value="CAAX prenyl protease"/>
    <property type="match status" value="1"/>
</dbReference>
<dbReference type="PANTHER" id="PTHR10120">
    <property type="entry name" value="CAAX PRENYL PROTEASE 1"/>
    <property type="match status" value="1"/>
</dbReference>
<feature type="transmembrane region" description="Helical" evidence="17">
    <location>
        <begin position="45"/>
        <end position="63"/>
    </location>
</feature>
<dbReference type="InterPro" id="IPR032456">
    <property type="entry name" value="Peptidase_M48_N"/>
</dbReference>
<feature type="domain" description="CAAX prenyl protease 1 N-terminal" evidence="19">
    <location>
        <begin position="139"/>
        <end position="304"/>
    </location>
</feature>
<evidence type="ECO:0000256" key="1">
    <source>
        <dbReference type="ARBA" id="ARBA00004477"/>
    </source>
</evidence>
<feature type="binding site" evidence="15">
    <location>
        <position position="381"/>
    </location>
    <ligand>
        <name>Zn(2+)</name>
        <dbReference type="ChEBI" id="CHEBI:29105"/>
        <note>catalytic</note>
    </ligand>
</feature>